<dbReference type="GO" id="GO:0030286">
    <property type="term" value="C:dynein complex"/>
    <property type="evidence" value="ECO:0007669"/>
    <property type="project" value="InterPro"/>
</dbReference>
<dbReference type="SUPFAM" id="SSF52540">
    <property type="entry name" value="P-loop containing nucleoside triphosphate hydrolases"/>
    <property type="match status" value="1"/>
</dbReference>
<name>A0A7D9MJV4_PARCT</name>
<evidence type="ECO:0000313" key="2">
    <source>
        <dbReference type="Proteomes" id="UP001152795"/>
    </source>
</evidence>
<dbReference type="GO" id="GO:0005524">
    <property type="term" value="F:ATP binding"/>
    <property type="evidence" value="ECO:0007669"/>
    <property type="project" value="InterPro"/>
</dbReference>
<accession>A0A7D9MJV4</accession>
<evidence type="ECO:0000313" key="1">
    <source>
        <dbReference type="EMBL" id="CAB4045626.1"/>
    </source>
</evidence>
<dbReference type="InterPro" id="IPR035699">
    <property type="entry name" value="AAA_6"/>
</dbReference>
<dbReference type="OrthoDB" id="9269765at2759"/>
<dbReference type="AlphaFoldDB" id="A0A7D9MJV4"/>
<dbReference type="EMBL" id="CACRXK020040693">
    <property type="protein sequence ID" value="CAB4045626.1"/>
    <property type="molecule type" value="Genomic_DNA"/>
</dbReference>
<gene>
    <name evidence="1" type="ORF">PACLA_8A040908</name>
</gene>
<dbReference type="PANTHER" id="PTHR45703:SF36">
    <property type="entry name" value="DYNEIN HEAVY CHAIN, CYTOPLASMIC"/>
    <property type="match status" value="1"/>
</dbReference>
<dbReference type="InterPro" id="IPR027417">
    <property type="entry name" value="P-loop_NTPase"/>
</dbReference>
<feature type="non-terminal residue" evidence="1">
    <location>
        <position position="1"/>
    </location>
</feature>
<proteinExistence type="predicted"/>
<keyword evidence="2" id="KW-1185">Reference proteome</keyword>
<comment type="caution">
    <text evidence="1">The sequence shown here is derived from an EMBL/GenBank/DDBJ whole genome shotgun (WGS) entry which is preliminary data.</text>
</comment>
<feature type="non-terminal residue" evidence="1">
    <location>
        <position position="238"/>
    </location>
</feature>
<reference evidence="1" key="1">
    <citation type="submission" date="2020-04" db="EMBL/GenBank/DDBJ databases">
        <authorList>
            <person name="Alioto T."/>
            <person name="Alioto T."/>
            <person name="Gomez Garrido J."/>
        </authorList>
    </citation>
    <scope>NUCLEOTIDE SEQUENCE</scope>
    <source>
        <strain evidence="1">A484AB</strain>
    </source>
</reference>
<dbReference type="GO" id="GO:0045505">
    <property type="term" value="F:dynein intermediate chain binding"/>
    <property type="evidence" value="ECO:0007669"/>
    <property type="project" value="InterPro"/>
</dbReference>
<dbReference type="InterPro" id="IPR026983">
    <property type="entry name" value="DHC"/>
</dbReference>
<organism evidence="1 2">
    <name type="scientific">Paramuricea clavata</name>
    <name type="common">Red gorgonian</name>
    <name type="synonym">Violescent sea-whip</name>
    <dbReference type="NCBI Taxonomy" id="317549"/>
    <lineage>
        <taxon>Eukaryota</taxon>
        <taxon>Metazoa</taxon>
        <taxon>Cnidaria</taxon>
        <taxon>Anthozoa</taxon>
        <taxon>Octocorallia</taxon>
        <taxon>Malacalcyonacea</taxon>
        <taxon>Plexauridae</taxon>
        <taxon>Paramuricea</taxon>
    </lineage>
</organism>
<protein>
    <submittedName>
        <fullName evidence="1">Dynein heavy chain 6, axonemal-like</fullName>
    </submittedName>
</protein>
<dbReference type="Proteomes" id="UP001152795">
    <property type="component" value="Unassembled WGS sequence"/>
</dbReference>
<dbReference type="GO" id="GO:0007018">
    <property type="term" value="P:microtubule-based movement"/>
    <property type="evidence" value="ECO:0007669"/>
    <property type="project" value="InterPro"/>
</dbReference>
<dbReference type="PANTHER" id="PTHR45703">
    <property type="entry name" value="DYNEIN HEAVY CHAIN"/>
    <property type="match status" value="1"/>
</dbReference>
<dbReference type="Gene3D" id="3.40.50.300">
    <property type="entry name" value="P-loop containing nucleotide triphosphate hydrolases"/>
    <property type="match status" value="1"/>
</dbReference>
<dbReference type="Pfam" id="PF12774">
    <property type="entry name" value="AAA_6"/>
    <property type="match status" value="1"/>
</dbReference>
<dbReference type="GO" id="GO:0051959">
    <property type="term" value="F:dynein light intermediate chain binding"/>
    <property type="evidence" value="ECO:0007669"/>
    <property type="project" value="InterPro"/>
</dbReference>
<dbReference type="FunFam" id="3.40.50.300:FF:001143">
    <property type="entry name" value="Dynein axonemal heavy chain 6"/>
    <property type="match status" value="1"/>
</dbReference>
<sequence>IPDHDYGKLQLTIEDCLLEQKLQVVPAMVKKTIQLYETMLVRHGVMLVGPTGGGKTTCYETLKMTLTSLHAQGIDDPDYLPVHTYVLNPKSISMGELYGEVNKLTLEWQDGLMALTVRQCVQDTSEDHKWIVCDGPVDALWIENMNTVLDDNKMLCLANSERIKLNATIHMLFEVQDLAVASPATVSRCGMVYVDPGQLGWKPYVTSWLQRVGGKLKEDAQEYLMNLFDTYVDVGLNF</sequence>